<accession>A0A1M5AH87</accession>
<dbReference type="Proteomes" id="UP000184406">
    <property type="component" value="Unassembled WGS sequence"/>
</dbReference>
<proteinExistence type="predicted"/>
<dbReference type="OrthoDB" id="1452960at2"/>
<evidence type="ECO:0000313" key="1">
    <source>
        <dbReference type="EMBL" id="SHF29496.1"/>
    </source>
</evidence>
<protein>
    <submittedName>
        <fullName evidence="1">Uncharacterized protein</fullName>
    </submittedName>
</protein>
<dbReference type="AlphaFoldDB" id="A0A1M5AH87"/>
<dbReference type="EMBL" id="FQUX01000003">
    <property type="protein sequence ID" value="SHF29496.1"/>
    <property type="molecule type" value="Genomic_DNA"/>
</dbReference>
<dbReference type="RefSeq" id="WP_072861855.1">
    <property type="nucleotide sequence ID" value="NZ_FQUX01000003.1"/>
</dbReference>
<reference evidence="2" key="1">
    <citation type="submission" date="2016-11" db="EMBL/GenBank/DDBJ databases">
        <authorList>
            <person name="Varghese N."/>
            <person name="Submissions S."/>
        </authorList>
    </citation>
    <scope>NUCLEOTIDE SEQUENCE [LARGE SCALE GENOMIC DNA]</scope>
    <source>
        <strain evidence="2">DSM 17539</strain>
    </source>
</reference>
<gene>
    <name evidence="1" type="ORF">SAMN03080594_103241</name>
</gene>
<name>A0A1M5AH87_9FLAO</name>
<organism evidence="1 2">
    <name type="scientific">Arenibacter palladensis</name>
    <dbReference type="NCBI Taxonomy" id="237373"/>
    <lineage>
        <taxon>Bacteria</taxon>
        <taxon>Pseudomonadati</taxon>
        <taxon>Bacteroidota</taxon>
        <taxon>Flavobacteriia</taxon>
        <taxon>Flavobacteriales</taxon>
        <taxon>Flavobacteriaceae</taxon>
        <taxon>Arenibacter</taxon>
    </lineage>
</organism>
<sequence length="169" mass="19790">MKKIVFTLLLGLFLTVSHGQDDRSKSKVDLAEENKDSISVDKPKISWKVNKKYDEAGNVIGYDSIYSYSYDNFKNLPKDMDLDSIMESMKFLSHDNLSSFIKDHNSGQFMDIDSLLNGNQYFNDFFERQHGNNFSDMRELFQQIDSLQNLMMERHRSFKPEAIEEKSKM</sequence>
<evidence type="ECO:0000313" key="2">
    <source>
        <dbReference type="Proteomes" id="UP000184406"/>
    </source>
</evidence>
<keyword evidence="2" id="KW-1185">Reference proteome</keyword>